<dbReference type="Proteomes" id="UP000029925">
    <property type="component" value="Unassembled WGS sequence"/>
</dbReference>
<evidence type="ECO:0000313" key="4">
    <source>
        <dbReference type="Proteomes" id="UP000029925"/>
    </source>
</evidence>
<dbReference type="EMBL" id="LN907858">
    <property type="protein sequence ID" value="CUU40669.1"/>
    <property type="molecule type" value="Genomic_DNA"/>
</dbReference>
<sequence length="137" mass="15451">MSALVLLGVGIVMIVAEIFFGSFFLFFIGIGLCITSVIEYLVGFDSLGDRLVWQAVSICVFSLLSLLVLRKPIKSWFNRSQVYEDTLCEGGEGEIREGMVYFKGTLWAYENSQRVFKEGDKVKVIKIHNNKAIIENL</sequence>
<dbReference type="GeneID" id="78151929"/>
<evidence type="ECO:0000313" key="5">
    <source>
        <dbReference type="Proteomes" id="UP000064525"/>
    </source>
</evidence>
<proteinExistence type="predicted"/>
<dbReference type="KEGG" id="hty:BN2458_PEG1786"/>
<dbReference type="EMBL" id="JRPF02000008">
    <property type="protein sequence ID" value="TLD78195.1"/>
    <property type="molecule type" value="Genomic_DNA"/>
</dbReference>
<feature type="transmembrane region" description="Helical" evidence="1">
    <location>
        <begin position="5"/>
        <end position="38"/>
    </location>
</feature>
<keyword evidence="4" id="KW-1185">Reference proteome</keyword>
<accession>A0A099UFF0</accession>
<organism evidence="2 5">
    <name type="scientific">Helicobacter typhlonius</name>
    <dbReference type="NCBI Taxonomy" id="76936"/>
    <lineage>
        <taxon>Bacteria</taxon>
        <taxon>Pseudomonadati</taxon>
        <taxon>Campylobacterota</taxon>
        <taxon>Epsilonproteobacteria</taxon>
        <taxon>Campylobacterales</taxon>
        <taxon>Helicobacteraceae</taxon>
        <taxon>Helicobacter</taxon>
    </lineage>
</organism>
<dbReference type="PANTHER" id="PTHR33507">
    <property type="entry name" value="INNER MEMBRANE PROTEIN YBBJ"/>
    <property type="match status" value="1"/>
</dbReference>
<keyword evidence="1" id="KW-0472">Membrane</keyword>
<dbReference type="Gene3D" id="2.40.50.140">
    <property type="entry name" value="Nucleic acid-binding proteins"/>
    <property type="match status" value="1"/>
</dbReference>
<dbReference type="PATRIC" id="fig|76936.10.peg.1743"/>
<protein>
    <submittedName>
        <fullName evidence="2">Predicted membrane-associated</fullName>
    </submittedName>
</protein>
<dbReference type="AlphaFoldDB" id="A0A099UFF0"/>
<reference evidence="2" key="3">
    <citation type="submission" date="2015-11" db="EMBL/GenBank/DDBJ databases">
        <authorList>
            <person name="Zhang Y."/>
            <person name="Guo Z."/>
        </authorList>
    </citation>
    <scope>NUCLEOTIDE SEQUENCE</scope>
    <source>
        <strain evidence="2">1</strain>
    </source>
</reference>
<reference evidence="5" key="2">
    <citation type="submission" date="2015-11" db="EMBL/GenBank/DDBJ databases">
        <authorList>
            <person name="Anvar S.Y."/>
        </authorList>
    </citation>
    <scope>NUCLEOTIDE SEQUENCE [LARGE SCALE GENOMIC DNA]</scope>
</reference>
<reference evidence="3 4" key="1">
    <citation type="journal article" date="2014" name="Genome Announc.">
        <title>Draft genome sequences of eight enterohepatic helicobacter species isolated from both laboratory and wild rodents.</title>
        <authorList>
            <person name="Sheh A."/>
            <person name="Shen Z."/>
            <person name="Fox J.G."/>
        </authorList>
    </citation>
    <scope>NUCLEOTIDE SEQUENCE [LARGE SCALE GENOMIC DNA]</scope>
    <source>
        <strain evidence="3 4">MIT 98-6810</strain>
    </source>
</reference>
<dbReference type="GO" id="GO:0005886">
    <property type="term" value="C:plasma membrane"/>
    <property type="evidence" value="ECO:0007669"/>
    <property type="project" value="TreeGrafter"/>
</dbReference>
<name>A0A099UFF0_9HELI</name>
<keyword evidence="1" id="KW-0812">Transmembrane</keyword>
<keyword evidence="1" id="KW-1133">Transmembrane helix</keyword>
<evidence type="ECO:0000256" key="1">
    <source>
        <dbReference type="SAM" id="Phobius"/>
    </source>
</evidence>
<feature type="transmembrane region" description="Helical" evidence="1">
    <location>
        <begin position="50"/>
        <end position="69"/>
    </location>
</feature>
<dbReference type="PANTHER" id="PTHR33507:SF3">
    <property type="entry name" value="INNER MEMBRANE PROTEIN YBBJ"/>
    <property type="match status" value="1"/>
</dbReference>
<dbReference type="OrthoDB" id="5329160at2"/>
<dbReference type="Proteomes" id="UP000064525">
    <property type="component" value="Chromosome I"/>
</dbReference>
<gene>
    <name evidence="2" type="ORF">BN2458_PEG1786</name>
    <name evidence="3" type="ORF">LS75_006995</name>
</gene>
<dbReference type="RefSeq" id="WP_034326200.1">
    <property type="nucleotide sequence ID" value="NZ_CAOLUG010000001.1"/>
</dbReference>
<dbReference type="InterPro" id="IPR012340">
    <property type="entry name" value="NA-bd_OB-fold"/>
</dbReference>
<evidence type="ECO:0000313" key="3">
    <source>
        <dbReference type="EMBL" id="TLD78195.1"/>
    </source>
</evidence>
<dbReference type="InterPro" id="IPR052165">
    <property type="entry name" value="Membrane_assoc_protease"/>
</dbReference>
<evidence type="ECO:0000313" key="2">
    <source>
        <dbReference type="EMBL" id="CUU40669.1"/>
    </source>
</evidence>